<proteinExistence type="predicted"/>
<dbReference type="EMBL" id="JAGGLT010000002">
    <property type="protein sequence ID" value="MBP2070892.1"/>
    <property type="molecule type" value="Genomic_DNA"/>
</dbReference>
<accession>A0ABS4NB48</accession>
<dbReference type="Gene3D" id="6.20.20.10">
    <property type="match status" value="1"/>
</dbReference>
<protein>
    <submittedName>
        <fullName evidence="1">RecJ-like exonuclease</fullName>
    </submittedName>
</protein>
<reference evidence="1" key="1">
    <citation type="submission" date="2021-03" db="EMBL/GenBank/DDBJ databases">
        <title>Genomic Encyclopedia of Type Strains, Phase IV (KMG-IV): sequencing the most valuable type-strain genomes for metagenomic binning, comparative biology and taxonomic classification.</title>
        <authorList>
            <person name="Goeker M."/>
        </authorList>
    </citation>
    <scope>NUCLEOTIDE SEQUENCE</scope>
    <source>
        <strain evidence="1">DSM 101588</strain>
    </source>
</reference>
<dbReference type="Proteomes" id="UP001166402">
    <property type="component" value="Unassembled WGS sequence"/>
</dbReference>
<keyword evidence="2" id="KW-1185">Reference proteome</keyword>
<evidence type="ECO:0000313" key="1">
    <source>
        <dbReference type="EMBL" id="MBP2070892.1"/>
    </source>
</evidence>
<gene>
    <name evidence="1" type="ORF">J2Z80_000390</name>
</gene>
<dbReference type="CDD" id="cd11539">
    <property type="entry name" value="NTP-PPase_u2"/>
    <property type="match status" value="1"/>
</dbReference>
<name>A0ABS4NB48_9THEO</name>
<comment type="caution">
    <text evidence="1">The sequence shown here is derived from an EMBL/GenBank/DDBJ whole genome shotgun (WGS) entry which is preliminary data.</text>
</comment>
<evidence type="ECO:0000313" key="2">
    <source>
        <dbReference type="Proteomes" id="UP001166402"/>
    </source>
</evidence>
<dbReference type="InterPro" id="IPR036410">
    <property type="entry name" value="HSP_DnaJ_Cys-rich_dom_sf"/>
</dbReference>
<dbReference type="RefSeq" id="WP_209452857.1">
    <property type="nucleotide sequence ID" value="NZ_JAGGLT010000002.1"/>
</dbReference>
<organism evidence="1 2">
    <name type="scientific">Thermoanaerobacterium butyriciformans</name>
    <dbReference type="NCBI Taxonomy" id="1702242"/>
    <lineage>
        <taxon>Bacteria</taxon>
        <taxon>Bacillati</taxon>
        <taxon>Bacillota</taxon>
        <taxon>Clostridia</taxon>
        <taxon>Thermoanaerobacterales</taxon>
        <taxon>Thermoanaerobacteraceae</taxon>
        <taxon>Thermoanaerobacterium</taxon>
    </lineage>
</organism>
<dbReference type="SUPFAM" id="SSF57938">
    <property type="entry name" value="DnaJ/Hsp40 cysteine-rich domain"/>
    <property type="match status" value="1"/>
</dbReference>
<sequence length="147" mass="17435">MEDKYKCPYCGGTGKELVSGPEWNDYYETCEHCHGSGKKMIEISLEDYENVHKEKKQKEREQVYLQAIEKWGKELQITLAIEEMSELQKELCKHLRGDRNRNAILEEIADVEIMIEQVKIMLNIDELTINELKEYKINRLKKRIEGR</sequence>